<dbReference type="InterPro" id="IPR016047">
    <property type="entry name" value="M23ase_b-sheet_dom"/>
</dbReference>
<dbReference type="SMART" id="SM01208">
    <property type="entry name" value="G5"/>
    <property type="match status" value="1"/>
</dbReference>
<dbReference type="InterPro" id="IPR050570">
    <property type="entry name" value="Cell_wall_metabolism_enzyme"/>
</dbReference>
<dbReference type="SUPFAM" id="SSF54106">
    <property type="entry name" value="LysM domain"/>
    <property type="match status" value="1"/>
</dbReference>
<dbReference type="PROSITE" id="PS51782">
    <property type="entry name" value="LYSM"/>
    <property type="match status" value="1"/>
</dbReference>
<feature type="domain" description="G5" evidence="2">
    <location>
        <begin position="312"/>
        <end position="392"/>
    </location>
</feature>
<dbReference type="SUPFAM" id="SSF51261">
    <property type="entry name" value="Duplicated hybrid motif"/>
    <property type="match status" value="1"/>
</dbReference>
<dbReference type="Gene3D" id="2.70.70.10">
    <property type="entry name" value="Glucose Permease (Domain IIA)"/>
    <property type="match status" value="1"/>
</dbReference>
<gene>
    <name evidence="4" type="primary">txxe 3695</name>
    <name evidence="4" type="ORF">TXXE_19385</name>
</gene>
<organism evidence="4 5">
    <name type="scientific">Thermobacillus xylanilyticus</name>
    <dbReference type="NCBI Taxonomy" id="76633"/>
    <lineage>
        <taxon>Bacteria</taxon>
        <taxon>Bacillati</taxon>
        <taxon>Bacillota</taxon>
        <taxon>Bacilli</taxon>
        <taxon>Bacillales</taxon>
        <taxon>Paenibacillaceae</taxon>
        <taxon>Thermobacillus</taxon>
    </lineage>
</organism>
<evidence type="ECO:0000313" key="5">
    <source>
        <dbReference type="Proteomes" id="UP000681526"/>
    </source>
</evidence>
<name>A0ABM8V989_THEXY</name>
<dbReference type="Gene3D" id="3.10.350.10">
    <property type="entry name" value="LysM domain"/>
    <property type="match status" value="1"/>
</dbReference>
<dbReference type="InterPro" id="IPR011055">
    <property type="entry name" value="Dup_hybrid_motif"/>
</dbReference>
<protein>
    <submittedName>
        <fullName evidence="4">Peptidase M23 with CBM50</fullName>
    </submittedName>
</protein>
<accession>A0ABM8V989</accession>
<feature type="domain" description="LysM" evidence="3">
    <location>
        <begin position="261"/>
        <end position="305"/>
    </location>
</feature>
<evidence type="ECO:0000256" key="1">
    <source>
        <dbReference type="ARBA" id="ARBA00022729"/>
    </source>
</evidence>
<dbReference type="Proteomes" id="UP000681526">
    <property type="component" value="Unassembled WGS sequence"/>
</dbReference>
<dbReference type="InterPro" id="IPR011098">
    <property type="entry name" value="G5_dom"/>
</dbReference>
<dbReference type="PANTHER" id="PTHR21666">
    <property type="entry name" value="PEPTIDASE-RELATED"/>
    <property type="match status" value="1"/>
</dbReference>
<dbReference type="InterPro" id="IPR018392">
    <property type="entry name" value="LysM"/>
</dbReference>
<sequence>MTDYRKPIRAAREKVRAFGTRMAARVQVWKGKIRRFIKPAGSAFSRTGVRRALLAGCSFVILAGGAAYGHHYVKANTVSYYELYRDGELIGTVESKEAVEAFLSGKREELAAANPGITMELETGELTYVERSEYKAHPETEASLAALEELLDSHAVGVEVKVNGKLIGVVPDEETARQVLDRIKSEFAPEAADEAGDAAVRQPEVTALAYAGNAEAEPKAEVESVRIVEQVDTGRVEIDPARISDADTLYERLVTGTTKKTTYVVQKGDCIGCIASKFDISPEIIYKNNPQIEDDLIRVGDVLDLTVLKPQVTVETVERVSEIEEIEPEVIIRKNDEMRAGQQKTIQAGVPGTKRVTYRLVKQNGYLMSEEIVDEQVLEPAVPAIIMKGTKVIRGEGSGKFAWPVSGAKITSKFGKRWGRQHKGIDMIGGKSILASDTGVVKFAGKKNGLGNAIIIDHKNGYETVYGHLSKIDVKKGQIVEKGEKIGVMGNTGNSTGTHLHFEIHKNGTPKNPLNYL</sequence>
<dbReference type="Pfam" id="PF01476">
    <property type="entry name" value="LysM"/>
    <property type="match status" value="1"/>
</dbReference>
<proteinExistence type="predicted"/>
<comment type="caution">
    <text evidence="4">The sequence shown here is derived from an EMBL/GenBank/DDBJ whole genome shotgun (WGS) entry which is preliminary data.</text>
</comment>
<dbReference type="SMART" id="SM00257">
    <property type="entry name" value="LysM"/>
    <property type="match status" value="1"/>
</dbReference>
<dbReference type="Pfam" id="PF07501">
    <property type="entry name" value="G5"/>
    <property type="match status" value="1"/>
</dbReference>
<evidence type="ECO:0000259" key="2">
    <source>
        <dbReference type="PROSITE" id="PS51109"/>
    </source>
</evidence>
<reference evidence="4 5" key="1">
    <citation type="submission" date="2021-04" db="EMBL/GenBank/DDBJ databases">
        <authorList>
            <person name="Rakotoarivonina H."/>
        </authorList>
    </citation>
    <scope>NUCLEOTIDE SEQUENCE [LARGE SCALE GENOMIC DNA]</scope>
    <source>
        <strain evidence="4 5">XE</strain>
    </source>
</reference>
<dbReference type="Gene3D" id="2.20.230.10">
    <property type="entry name" value="Resuscitation-promoting factor rpfb"/>
    <property type="match status" value="1"/>
</dbReference>
<dbReference type="RefSeq" id="WP_213486921.1">
    <property type="nucleotide sequence ID" value="NZ_CAJRAY010000103.1"/>
</dbReference>
<keyword evidence="1" id="KW-0732">Signal</keyword>
<evidence type="ECO:0000259" key="3">
    <source>
        <dbReference type="PROSITE" id="PS51782"/>
    </source>
</evidence>
<evidence type="ECO:0000313" key="4">
    <source>
        <dbReference type="EMBL" id="CAG5093214.1"/>
    </source>
</evidence>
<dbReference type="Pfam" id="PF01551">
    <property type="entry name" value="Peptidase_M23"/>
    <property type="match status" value="1"/>
</dbReference>
<keyword evidence="5" id="KW-1185">Reference proteome</keyword>
<dbReference type="PROSITE" id="PS51109">
    <property type="entry name" value="G5"/>
    <property type="match status" value="1"/>
</dbReference>
<dbReference type="InterPro" id="IPR036779">
    <property type="entry name" value="LysM_dom_sf"/>
</dbReference>
<dbReference type="EMBL" id="CAJRAY010000103">
    <property type="protein sequence ID" value="CAG5093214.1"/>
    <property type="molecule type" value="Genomic_DNA"/>
</dbReference>
<dbReference type="CDD" id="cd12797">
    <property type="entry name" value="M23_peptidase"/>
    <property type="match status" value="1"/>
</dbReference>
<dbReference type="CDD" id="cd00118">
    <property type="entry name" value="LysM"/>
    <property type="match status" value="1"/>
</dbReference>
<dbReference type="PANTHER" id="PTHR21666:SF289">
    <property type="entry name" value="L-ALA--D-GLU ENDOPEPTIDASE"/>
    <property type="match status" value="1"/>
</dbReference>